<dbReference type="EMBL" id="SKCS01000177">
    <property type="protein sequence ID" value="TNN14342.1"/>
    <property type="molecule type" value="Genomic_DNA"/>
</dbReference>
<name>A0A4Z2DCV0_SCHJA</name>
<sequence length="398" mass="44773">MSLNSEWLTQQLFKDSNADAYPRYPGCIMRSDFWDKTISSSKQVRFRQNILDSANGSADRVSTYDFTEAGFDELTNVTSFSNSDSISVPQTRCPLDNKSTLDQFCSTQTSCDAPETMKNNANNIGNFLMDTDCHYSNNCQSVSFLRTTDHLPQQPLLLPGSSVYNSGNHSSDLRCSSDQDPRELPGYLNNHPKELSLSSLTDLSCLDTETTSLCDPADVSKNFSQPVSNTVRILEREINALTMKVNNVSNENPTDEIYLEAERVVNEACSTLPCGNNSTNPLILNPRITVNLPGDISMYENLIDLTVDESEIVRLERQRIAAQRKRLDASRKQNIKDKANEPEPDLLEFFDPNRHVYQSINLQPKGIRRSLLPTLNCASDDLVNALHRKIAHDHSFWC</sequence>
<feature type="region of interest" description="Disordered" evidence="1">
    <location>
        <begin position="168"/>
        <end position="188"/>
    </location>
</feature>
<dbReference type="Proteomes" id="UP000311919">
    <property type="component" value="Unassembled WGS sequence"/>
</dbReference>
<comment type="caution">
    <text evidence="2">The sequence shown here is derived from an EMBL/GenBank/DDBJ whole genome shotgun (WGS) entry which is preliminary data.</text>
</comment>
<evidence type="ECO:0000313" key="3">
    <source>
        <dbReference type="Proteomes" id="UP000311919"/>
    </source>
</evidence>
<gene>
    <name evidence="2" type="ORF">EWB00_002201</name>
</gene>
<evidence type="ECO:0000313" key="2">
    <source>
        <dbReference type="EMBL" id="TNN14342.1"/>
    </source>
</evidence>
<organism evidence="2 3">
    <name type="scientific">Schistosoma japonicum</name>
    <name type="common">Blood fluke</name>
    <dbReference type="NCBI Taxonomy" id="6182"/>
    <lineage>
        <taxon>Eukaryota</taxon>
        <taxon>Metazoa</taxon>
        <taxon>Spiralia</taxon>
        <taxon>Lophotrochozoa</taxon>
        <taxon>Platyhelminthes</taxon>
        <taxon>Trematoda</taxon>
        <taxon>Digenea</taxon>
        <taxon>Strigeidida</taxon>
        <taxon>Schistosomatoidea</taxon>
        <taxon>Schistosomatidae</taxon>
        <taxon>Schistosoma</taxon>
    </lineage>
</organism>
<dbReference type="OrthoDB" id="6255118at2759"/>
<reference evidence="2 3" key="1">
    <citation type="submission" date="2019-03" db="EMBL/GenBank/DDBJ databases">
        <title>An improved genome assembly of the fluke Schistosoma japonicum.</title>
        <authorList>
            <person name="Hu W."/>
            <person name="Luo F."/>
            <person name="Yin M."/>
            <person name="Mo X."/>
            <person name="Sun C."/>
            <person name="Wu Q."/>
            <person name="Zhu B."/>
            <person name="Xiang M."/>
            <person name="Wang J."/>
            <person name="Wang Y."/>
            <person name="Zhang T."/>
            <person name="Xu B."/>
            <person name="Zheng H."/>
            <person name="Feng Z."/>
        </authorList>
    </citation>
    <scope>NUCLEOTIDE SEQUENCE [LARGE SCALE GENOMIC DNA]</scope>
    <source>
        <strain evidence="2">HuSjv2</strain>
        <tissue evidence="2">Worms</tissue>
    </source>
</reference>
<keyword evidence="3" id="KW-1185">Reference proteome</keyword>
<evidence type="ECO:0000256" key="1">
    <source>
        <dbReference type="SAM" id="MobiDB-lite"/>
    </source>
</evidence>
<protein>
    <submittedName>
        <fullName evidence="2">Uncharacterized protein</fullName>
    </submittedName>
</protein>
<proteinExistence type="predicted"/>
<feature type="compositionally biased region" description="Basic and acidic residues" evidence="1">
    <location>
        <begin position="171"/>
        <end position="183"/>
    </location>
</feature>
<accession>A0A4Z2DCV0</accession>
<dbReference type="AlphaFoldDB" id="A0A4Z2DCV0"/>